<name>A0A370U6P9_9GAMM</name>
<keyword evidence="1 3" id="KW-0145">Chemotaxis</keyword>
<dbReference type="RefSeq" id="WP_115468784.1">
    <property type="nucleotide sequence ID" value="NZ_QKRA01000007.1"/>
</dbReference>
<dbReference type="InterPro" id="IPR038592">
    <property type="entry name" value="CheD-like_sf"/>
</dbReference>
<dbReference type="EMBL" id="QKRA01000007">
    <property type="protein sequence ID" value="RDL43456.1"/>
    <property type="molecule type" value="Genomic_DNA"/>
</dbReference>
<dbReference type="Proteomes" id="UP000254326">
    <property type="component" value="Unassembled WGS sequence"/>
</dbReference>
<dbReference type="CDD" id="cd16352">
    <property type="entry name" value="CheD"/>
    <property type="match status" value="1"/>
</dbReference>
<comment type="caution">
    <text evidence="4">The sequence shown here is derived from an EMBL/GenBank/DDBJ whole genome shotgun (WGS) entry which is preliminary data.</text>
</comment>
<dbReference type="Gene3D" id="3.30.1330.200">
    <property type="match status" value="1"/>
</dbReference>
<comment type="similarity">
    <text evidence="3">Belongs to the CheD family.</text>
</comment>
<evidence type="ECO:0000313" key="5">
    <source>
        <dbReference type="Proteomes" id="UP000254326"/>
    </source>
</evidence>
<dbReference type="EC" id="3.5.1.44" evidence="3"/>
<dbReference type="AlphaFoldDB" id="A0A370U6P9"/>
<dbReference type="SUPFAM" id="SSF64438">
    <property type="entry name" value="CNF1/YfiH-like putative cysteine hydrolases"/>
    <property type="match status" value="1"/>
</dbReference>
<dbReference type="NCBIfam" id="NF010013">
    <property type="entry name" value="PRK13487.1"/>
    <property type="match status" value="1"/>
</dbReference>
<accession>A0A370U6P9</accession>
<evidence type="ECO:0000256" key="3">
    <source>
        <dbReference type="HAMAP-Rule" id="MF_01440"/>
    </source>
</evidence>
<proteinExistence type="inferred from homology"/>
<comment type="function">
    <text evidence="3">Probably deamidates glutamine residues to glutamate on methyl-accepting chemotaxis receptors (MCPs), playing an important role in chemotaxis.</text>
</comment>
<dbReference type="Pfam" id="PF03975">
    <property type="entry name" value="CheD"/>
    <property type="match status" value="1"/>
</dbReference>
<keyword evidence="2 3" id="KW-0378">Hydrolase</keyword>
<dbReference type="GO" id="GO:0050568">
    <property type="term" value="F:protein-glutamine glutaminase activity"/>
    <property type="evidence" value="ECO:0007669"/>
    <property type="project" value="UniProtKB-UniRule"/>
</dbReference>
<dbReference type="GO" id="GO:0006935">
    <property type="term" value="P:chemotaxis"/>
    <property type="evidence" value="ECO:0007669"/>
    <property type="project" value="UniProtKB-UniRule"/>
</dbReference>
<gene>
    <name evidence="3" type="primary">cheD</name>
    <name evidence="4" type="ORF">DN730_14050</name>
</gene>
<evidence type="ECO:0000256" key="2">
    <source>
        <dbReference type="ARBA" id="ARBA00022801"/>
    </source>
</evidence>
<protein>
    <recommendedName>
        <fullName evidence="3">Probable chemoreceptor glutamine deamidase CheD</fullName>
        <ecNumber evidence="3">3.5.1.44</ecNumber>
    </recommendedName>
</protein>
<keyword evidence="4" id="KW-0675">Receptor</keyword>
<dbReference type="InterPro" id="IPR011324">
    <property type="entry name" value="Cytotoxic_necrot_fac-like_cat"/>
</dbReference>
<organism evidence="4 5">
    <name type="scientific">Marinomonas piezotolerans</name>
    <dbReference type="NCBI Taxonomy" id="2213058"/>
    <lineage>
        <taxon>Bacteria</taxon>
        <taxon>Pseudomonadati</taxon>
        <taxon>Pseudomonadota</taxon>
        <taxon>Gammaproteobacteria</taxon>
        <taxon>Oceanospirillales</taxon>
        <taxon>Oceanospirillaceae</taxon>
        <taxon>Marinomonas</taxon>
    </lineage>
</organism>
<comment type="catalytic activity">
    <reaction evidence="3">
        <text>L-glutaminyl-[protein] + H2O = L-glutamyl-[protein] + NH4(+)</text>
        <dbReference type="Rhea" id="RHEA:16441"/>
        <dbReference type="Rhea" id="RHEA-COMP:10207"/>
        <dbReference type="Rhea" id="RHEA-COMP:10208"/>
        <dbReference type="ChEBI" id="CHEBI:15377"/>
        <dbReference type="ChEBI" id="CHEBI:28938"/>
        <dbReference type="ChEBI" id="CHEBI:29973"/>
        <dbReference type="ChEBI" id="CHEBI:30011"/>
        <dbReference type="EC" id="3.5.1.44"/>
    </reaction>
</comment>
<dbReference type="InterPro" id="IPR005659">
    <property type="entry name" value="Chemorcpt_Glu_NH3ase_CheD"/>
</dbReference>
<evidence type="ECO:0000313" key="4">
    <source>
        <dbReference type="EMBL" id="RDL43456.1"/>
    </source>
</evidence>
<sequence>MALSSEVREHLATHKYFDAKFKKAGIKVLPGEYYATKDDLMITTLLGSCVAVCLYDESVGVGGLNHFLLPDGGDSTDLLSTSGRYGVYAMELLINHIVKLGGARDRLRAKVFGGGNVIKSMTQSKVGDQNVEFVMGYLQNELIPIDAEDVLDIYPRRVNFFPATGRVMMKKLMNHYDNELIDKEIKLRKVVTEHRTESGDVDLF</sequence>
<dbReference type="OrthoDB" id="9807202at2"/>
<dbReference type="HAMAP" id="MF_01440">
    <property type="entry name" value="CheD"/>
    <property type="match status" value="1"/>
</dbReference>
<dbReference type="PANTHER" id="PTHR35147">
    <property type="entry name" value="CHEMORECEPTOR GLUTAMINE DEAMIDASE CHED-RELATED"/>
    <property type="match status" value="1"/>
</dbReference>
<evidence type="ECO:0000256" key="1">
    <source>
        <dbReference type="ARBA" id="ARBA00022500"/>
    </source>
</evidence>
<dbReference type="PANTHER" id="PTHR35147:SF2">
    <property type="entry name" value="CHEMORECEPTOR GLUTAMINE DEAMIDASE CHED-RELATED"/>
    <property type="match status" value="1"/>
</dbReference>
<reference evidence="4 5" key="1">
    <citation type="submission" date="2018-06" db="EMBL/GenBank/DDBJ databases">
        <title>Marinomonas sp. YLB-05 draft genome sequence.</title>
        <authorList>
            <person name="Yu L."/>
            <person name="Tang X."/>
        </authorList>
    </citation>
    <scope>NUCLEOTIDE SEQUENCE [LARGE SCALE GENOMIC DNA]</scope>
    <source>
        <strain evidence="4 5">YLB-05</strain>
    </source>
</reference>
<keyword evidence="5" id="KW-1185">Reference proteome</keyword>